<name>A0ABU4JL74_9FLAO</name>
<dbReference type="EMBL" id="JAMXLT020000032">
    <property type="protein sequence ID" value="MDW8550452.1"/>
    <property type="molecule type" value="Genomic_DNA"/>
</dbReference>
<evidence type="ECO:0000313" key="2">
    <source>
        <dbReference type="Proteomes" id="UP001204439"/>
    </source>
</evidence>
<keyword evidence="2" id="KW-1185">Reference proteome</keyword>
<protein>
    <submittedName>
        <fullName evidence="1">Uncharacterized protein</fullName>
    </submittedName>
</protein>
<dbReference type="RefSeq" id="WP_063969918.1">
    <property type="nucleotide sequence ID" value="NZ_JAMXLT020000032.1"/>
</dbReference>
<gene>
    <name evidence="1" type="ORF">NG800_016110</name>
</gene>
<accession>A0ABU4JL74</accession>
<comment type="caution">
    <text evidence="1">The sequence shown here is derived from an EMBL/GenBank/DDBJ whole genome shotgun (WGS) entry which is preliminary data.</text>
</comment>
<reference evidence="1 2" key="1">
    <citation type="submission" date="2023-11" db="EMBL/GenBank/DDBJ databases">
        <title>First isolation, identification, and characterization of non-pathogenic Epilithonimonas ginsengisoli isolated from diseased farmed rainbow trout (Oncorhynchus mykiss) in Chile.</title>
        <authorList>
            <person name="Miranda C.D."/>
            <person name="Irgang R."/>
            <person name="Concha C."/>
            <person name="Rojas R."/>
            <person name="Avendano R."/>
        </authorList>
    </citation>
    <scope>NUCLEOTIDE SEQUENCE [LARGE SCALE GENOMIC DNA]</scope>
    <source>
        <strain evidence="1 2">FP99</strain>
    </source>
</reference>
<sequence length="73" mass="8232">MPTSKKKKNSIIDSSYKFEPGSMMNFQEIKLDVAIRILKNSGLNVSEEEASEILALAHTFAKITIKDFILNQD</sequence>
<evidence type="ECO:0000313" key="1">
    <source>
        <dbReference type="EMBL" id="MDW8550452.1"/>
    </source>
</evidence>
<organism evidence="1 2">
    <name type="scientific">Epilithonimonas ginsengisoli</name>
    <dbReference type="NCBI Taxonomy" id="1245592"/>
    <lineage>
        <taxon>Bacteria</taxon>
        <taxon>Pseudomonadati</taxon>
        <taxon>Bacteroidota</taxon>
        <taxon>Flavobacteriia</taxon>
        <taxon>Flavobacteriales</taxon>
        <taxon>Weeksellaceae</taxon>
        <taxon>Chryseobacterium group</taxon>
        <taxon>Epilithonimonas</taxon>
    </lineage>
</organism>
<dbReference type="Proteomes" id="UP001204439">
    <property type="component" value="Unassembled WGS sequence"/>
</dbReference>
<proteinExistence type="predicted"/>